<name>A0A919EQV6_STRFL</name>
<keyword evidence="5 7" id="KW-0472">Membrane</keyword>
<evidence type="ECO:0000256" key="2">
    <source>
        <dbReference type="ARBA" id="ARBA00022475"/>
    </source>
</evidence>
<dbReference type="RefSeq" id="WP_190042920.1">
    <property type="nucleotide sequence ID" value="NZ_BNBE01000002.1"/>
</dbReference>
<feature type="transmembrane region" description="Helical" evidence="7">
    <location>
        <begin position="210"/>
        <end position="240"/>
    </location>
</feature>
<feature type="transmembrane region" description="Helical" evidence="7">
    <location>
        <begin position="145"/>
        <end position="165"/>
    </location>
</feature>
<keyword evidence="4 7" id="KW-1133">Transmembrane helix</keyword>
<dbReference type="GO" id="GO:0005886">
    <property type="term" value="C:plasma membrane"/>
    <property type="evidence" value="ECO:0007669"/>
    <property type="project" value="UniProtKB-SubCell"/>
</dbReference>
<dbReference type="Proteomes" id="UP000632849">
    <property type="component" value="Unassembled WGS sequence"/>
</dbReference>
<feature type="transmembrane region" description="Helical" evidence="7">
    <location>
        <begin position="252"/>
        <end position="270"/>
    </location>
</feature>
<evidence type="ECO:0000313" key="8">
    <source>
        <dbReference type="EMBL" id="GHG09889.1"/>
    </source>
</evidence>
<dbReference type="SUPFAM" id="SSF103473">
    <property type="entry name" value="MFS general substrate transporter"/>
    <property type="match status" value="1"/>
</dbReference>
<feature type="compositionally biased region" description="Basic residues" evidence="6">
    <location>
        <begin position="404"/>
        <end position="414"/>
    </location>
</feature>
<feature type="transmembrane region" description="Helical" evidence="7">
    <location>
        <begin position="277"/>
        <end position="296"/>
    </location>
</feature>
<comment type="caution">
    <text evidence="8">The sequence shown here is derived from an EMBL/GenBank/DDBJ whole genome shotgun (WGS) entry which is preliminary data.</text>
</comment>
<feature type="transmembrane region" description="Helical" evidence="7">
    <location>
        <begin position="103"/>
        <end position="124"/>
    </location>
</feature>
<accession>A0A919EQV6</accession>
<evidence type="ECO:0000313" key="9">
    <source>
        <dbReference type="Proteomes" id="UP000632849"/>
    </source>
</evidence>
<feature type="region of interest" description="Disordered" evidence="6">
    <location>
        <begin position="385"/>
        <end position="422"/>
    </location>
</feature>
<feature type="transmembrane region" description="Helical" evidence="7">
    <location>
        <begin position="171"/>
        <end position="189"/>
    </location>
</feature>
<dbReference type="EMBL" id="BNBE01000002">
    <property type="protein sequence ID" value="GHG09889.1"/>
    <property type="molecule type" value="Genomic_DNA"/>
</dbReference>
<evidence type="ECO:0000256" key="5">
    <source>
        <dbReference type="ARBA" id="ARBA00023136"/>
    </source>
</evidence>
<keyword evidence="3 7" id="KW-0812">Transmembrane</keyword>
<keyword evidence="2" id="KW-1003">Cell membrane</keyword>
<evidence type="ECO:0000256" key="6">
    <source>
        <dbReference type="SAM" id="MobiDB-lite"/>
    </source>
</evidence>
<evidence type="ECO:0008006" key="10">
    <source>
        <dbReference type="Google" id="ProtNLM"/>
    </source>
</evidence>
<reference evidence="8" key="2">
    <citation type="submission" date="2020-09" db="EMBL/GenBank/DDBJ databases">
        <authorList>
            <person name="Sun Q."/>
            <person name="Ohkuma M."/>
        </authorList>
    </citation>
    <scope>NUCLEOTIDE SEQUENCE</scope>
    <source>
        <strain evidence="8">JCM 4122</strain>
    </source>
</reference>
<comment type="subcellular location">
    <subcellularLocation>
        <location evidence="1">Cell membrane</location>
        <topology evidence="1">Multi-pass membrane protein</topology>
    </subcellularLocation>
</comment>
<organism evidence="8 9">
    <name type="scientific">Streptomyces filamentosus</name>
    <name type="common">Streptomyces roseosporus</name>
    <dbReference type="NCBI Taxonomy" id="67294"/>
    <lineage>
        <taxon>Bacteria</taxon>
        <taxon>Bacillati</taxon>
        <taxon>Actinomycetota</taxon>
        <taxon>Actinomycetes</taxon>
        <taxon>Kitasatosporales</taxon>
        <taxon>Streptomycetaceae</taxon>
        <taxon>Streptomyces</taxon>
    </lineage>
</organism>
<feature type="transmembrane region" description="Helical" evidence="7">
    <location>
        <begin position="79"/>
        <end position="97"/>
    </location>
</feature>
<dbReference type="PANTHER" id="PTHR23513:SF11">
    <property type="entry name" value="STAPHYLOFERRIN A TRANSPORTER"/>
    <property type="match status" value="1"/>
</dbReference>
<evidence type="ECO:0000256" key="3">
    <source>
        <dbReference type="ARBA" id="ARBA00022692"/>
    </source>
</evidence>
<dbReference type="Gene3D" id="1.20.1250.20">
    <property type="entry name" value="MFS general substrate transporter like domains"/>
    <property type="match status" value="1"/>
</dbReference>
<dbReference type="AlphaFoldDB" id="A0A919EQV6"/>
<dbReference type="InterPro" id="IPR036259">
    <property type="entry name" value="MFS_trans_sf"/>
</dbReference>
<evidence type="ECO:0000256" key="4">
    <source>
        <dbReference type="ARBA" id="ARBA00022989"/>
    </source>
</evidence>
<feature type="transmembrane region" description="Helical" evidence="7">
    <location>
        <begin position="302"/>
        <end position="324"/>
    </location>
</feature>
<feature type="transmembrane region" description="Helical" evidence="7">
    <location>
        <begin position="364"/>
        <end position="383"/>
    </location>
</feature>
<keyword evidence="9" id="KW-1185">Reference proteome</keyword>
<feature type="transmembrane region" description="Helical" evidence="7">
    <location>
        <begin position="336"/>
        <end position="358"/>
    </location>
</feature>
<reference evidence="8" key="1">
    <citation type="journal article" date="2014" name="Int. J. Syst. Evol. Microbiol.">
        <title>Complete genome sequence of Corynebacterium casei LMG S-19264T (=DSM 44701T), isolated from a smear-ripened cheese.</title>
        <authorList>
            <consortium name="US DOE Joint Genome Institute (JGI-PGF)"/>
            <person name="Walter F."/>
            <person name="Albersmeier A."/>
            <person name="Kalinowski J."/>
            <person name="Ruckert C."/>
        </authorList>
    </citation>
    <scope>NUCLEOTIDE SEQUENCE</scope>
    <source>
        <strain evidence="8">JCM 4122</strain>
    </source>
</reference>
<dbReference type="InterPro" id="IPR011701">
    <property type="entry name" value="MFS"/>
</dbReference>
<gene>
    <name evidence="8" type="ORF">GCM10017667_47980</name>
</gene>
<feature type="transmembrane region" description="Helical" evidence="7">
    <location>
        <begin position="45"/>
        <end position="67"/>
    </location>
</feature>
<dbReference type="Pfam" id="PF07690">
    <property type="entry name" value="MFS_1"/>
    <property type="match status" value="1"/>
</dbReference>
<sequence>MRLRPGAPRRPSVAAHLAGALAARTGDEASGPALALVGFAAAGSASRAGTLLACATVSAVVGGPALGSLLDRSRRPGRLLAGALVLHAAGLCGVLLGHGRLPFGVTALLAVVAGLAAPALSGGWTAQLPRIAPAGRMPRLHALDALTFSCAALAGPALAGGAALLLGAPAAVVLAAVLVAVAAPVAWALPPADPAPPSSGKHRGGGVRAVFLRAPLLRATAASVGCAAAQGVVTACVPVLGARTLGGPGRGALLLSVAAAAALAATALYARLPRAAAPGTVLWGGALVQAGAWPAAAGGPVALVAAFAVAGAAEGPQLAALFAVRHEQTPARLRARVFALGAGLKVTGFAVGAAAGGAVAARSLSAALLLAAGTCAVSALPYAGPSRGGPGRAPRRGPVTGGSRGRRSVRRRGALRGWSGRP</sequence>
<protein>
    <recommendedName>
        <fullName evidence="10">MFS transporter</fullName>
    </recommendedName>
</protein>
<evidence type="ECO:0000256" key="1">
    <source>
        <dbReference type="ARBA" id="ARBA00004651"/>
    </source>
</evidence>
<proteinExistence type="predicted"/>
<evidence type="ECO:0000256" key="7">
    <source>
        <dbReference type="SAM" id="Phobius"/>
    </source>
</evidence>
<dbReference type="PANTHER" id="PTHR23513">
    <property type="entry name" value="INTEGRAL MEMBRANE EFFLUX PROTEIN-RELATED"/>
    <property type="match status" value="1"/>
</dbReference>
<dbReference type="GO" id="GO:0022857">
    <property type="term" value="F:transmembrane transporter activity"/>
    <property type="evidence" value="ECO:0007669"/>
    <property type="project" value="InterPro"/>
</dbReference>